<evidence type="ECO:0000313" key="2">
    <source>
        <dbReference type="EMBL" id="KAG2542823.1"/>
    </source>
</evidence>
<proteinExistence type="predicted"/>
<dbReference type="EMBL" id="CM029054">
    <property type="protein sequence ID" value="KAG2542822.1"/>
    <property type="molecule type" value="Genomic_DNA"/>
</dbReference>
<dbReference type="EMBL" id="CM029054">
    <property type="protein sequence ID" value="KAG2542823.1"/>
    <property type="molecule type" value="Genomic_DNA"/>
</dbReference>
<reference evidence="2" key="1">
    <citation type="submission" date="2020-05" db="EMBL/GenBank/DDBJ databases">
        <title>WGS assembly of Panicum virgatum.</title>
        <authorList>
            <person name="Lovell J.T."/>
            <person name="Jenkins J."/>
            <person name="Shu S."/>
            <person name="Juenger T.E."/>
            <person name="Schmutz J."/>
        </authorList>
    </citation>
    <scope>NUCLEOTIDE SEQUENCE</scope>
    <source>
        <strain evidence="2">AP13</strain>
    </source>
</reference>
<dbReference type="Proteomes" id="UP000823388">
    <property type="component" value="Chromosome 9N"/>
</dbReference>
<organism evidence="2 3">
    <name type="scientific">Panicum virgatum</name>
    <name type="common">Blackwell switchgrass</name>
    <dbReference type="NCBI Taxonomy" id="38727"/>
    <lineage>
        <taxon>Eukaryota</taxon>
        <taxon>Viridiplantae</taxon>
        <taxon>Streptophyta</taxon>
        <taxon>Embryophyta</taxon>
        <taxon>Tracheophyta</taxon>
        <taxon>Spermatophyta</taxon>
        <taxon>Magnoliopsida</taxon>
        <taxon>Liliopsida</taxon>
        <taxon>Poales</taxon>
        <taxon>Poaceae</taxon>
        <taxon>PACMAD clade</taxon>
        <taxon>Panicoideae</taxon>
        <taxon>Panicodae</taxon>
        <taxon>Paniceae</taxon>
        <taxon>Panicinae</taxon>
        <taxon>Panicum</taxon>
        <taxon>Panicum sect. Hiantes</taxon>
    </lineage>
</organism>
<gene>
    <name evidence="2" type="ORF">PVAP13_9NG818800</name>
</gene>
<evidence type="ECO:0000256" key="1">
    <source>
        <dbReference type="SAM" id="MobiDB-lite"/>
    </source>
</evidence>
<evidence type="ECO:0000313" key="3">
    <source>
        <dbReference type="Proteomes" id="UP000823388"/>
    </source>
</evidence>
<feature type="region of interest" description="Disordered" evidence="1">
    <location>
        <begin position="25"/>
        <end position="76"/>
    </location>
</feature>
<sequence>MKASVRRHRPAWWPARRPLRRCGAPAKASRCTARSNHVQLPASGHGRLASARSRHGGPNPDPAVVDPDSAERAHSQAPWLPETNLIGCRRQQRVLLCGYRAIRLHVDR</sequence>
<dbReference type="AlphaFoldDB" id="A0A8T0N1T0"/>
<name>A0A8T0N1T0_PANVG</name>
<protein>
    <submittedName>
        <fullName evidence="2">Uncharacterized protein</fullName>
    </submittedName>
</protein>
<accession>A0A8T0N1T0</accession>
<comment type="caution">
    <text evidence="2">The sequence shown here is derived from an EMBL/GenBank/DDBJ whole genome shotgun (WGS) entry which is preliminary data.</text>
</comment>
<keyword evidence="3" id="KW-1185">Reference proteome</keyword>